<evidence type="ECO:0000313" key="2">
    <source>
        <dbReference type="EMBL" id="TNN76562.1"/>
    </source>
</evidence>
<dbReference type="AlphaFoldDB" id="A0A4Z2IGV9"/>
<gene>
    <name evidence="2" type="ORF">EYF80_013212</name>
</gene>
<keyword evidence="3" id="KW-1185">Reference proteome</keyword>
<proteinExistence type="predicted"/>
<feature type="compositionally biased region" description="Acidic residues" evidence="1">
    <location>
        <begin position="1"/>
        <end position="11"/>
    </location>
</feature>
<dbReference type="EMBL" id="SRLO01000092">
    <property type="protein sequence ID" value="TNN76562.1"/>
    <property type="molecule type" value="Genomic_DNA"/>
</dbReference>
<comment type="caution">
    <text evidence="2">The sequence shown here is derived from an EMBL/GenBank/DDBJ whole genome shotgun (WGS) entry which is preliminary data.</text>
</comment>
<protein>
    <submittedName>
        <fullName evidence="2">Uncharacterized protein</fullName>
    </submittedName>
</protein>
<organism evidence="2 3">
    <name type="scientific">Liparis tanakae</name>
    <name type="common">Tanaka's snailfish</name>
    <dbReference type="NCBI Taxonomy" id="230148"/>
    <lineage>
        <taxon>Eukaryota</taxon>
        <taxon>Metazoa</taxon>
        <taxon>Chordata</taxon>
        <taxon>Craniata</taxon>
        <taxon>Vertebrata</taxon>
        <taxon>Euteleostomi</taxon>
        <taxon>Actinopterygii</taxon>
        <taxon>Neopterygii</taxon>
        <taxon>Teleostei</taxon>
        <taxon>Neoteleostei</taxon>
        <taxon>Acanthomorphata</taxon>
        <taxon>Eupercaria</taxon>
        <taxon>Perciformes</taxon>
        <taxon>Cottioidei</taxon>
        <taxon>Cottales</taxon>
        <taxon>Liparidae</taxon>
        <taxon>Liparis</taxon>
    </lineage>
</organism>
<name>A0A4Z2IGV9_9TELE</name>
<accession>A0A4Z2IGV9</accession>
<evidence type="ECO:0000313" key="3">
    <source>
        <dbReference type="Proteomes" id="UP000314294"/>
    </source>
</evidence>
<feature type="region of interest" description="Disordered" evidence="1">
    <location>
        <begin position="1"/>
        <end position="25"/>
    </location>
</feature>
<dbReference type="Proteomes" id="UP000314294">
    <property type="component" value="Unassembled WGS sequence"/>
</dbReference>
<evidence type="ECO:0000256" key="1">
    <source>
        <dbReference type="SAM" id="MobiDB-lite"/>
    </source>
</evidence>
<reference evidence="2 3" key="1">
    <citation type="submission" date="2019-03" db="EMBL/GenBank/DDBJ databases">
        <title>First draft genome of Liparis tanakae, snailfish: a comprehensive survey of snailfish specific genes.</title>
        <authorList>
            <person name="Kim W."/>
            <person name="Song I."/>
            <person name="Jeong J.-H."/>
            <person name="Kim D."/>
            <person name="Kim S."/>
            <person name="Ryu S."/>
            <person name="Song J.Y."/>
            <person name="Lee S.K."/>
        </authorList>
    </citation>
    <scope>NUCLEOTIDE SEQUENCE [LARGE SCALE GENOMIC DNA]</scope>
    <source>
        <tissue evidence="2">Muscle</tissue>
    </source>
</reference>
<sequence>MEVEVKEEEEEQEKKRRGTGGHRLTIASKASRHLVHLHTPAAHLNEQVAMCWVASQACLYKKTCSLIRKTPGPHSHCSNQQERMEITAPWGGGQQDQGVLVSEAVNNGRTVEQRLNSALRISSSTLDHLILYDMLHHEERRPTLAGKGTPCHLLHHLHPGSFMWIKACRLFIGAFERRGDQEGLYQGQALHTMMMMMIMMMIMMMMMLEKAKATPGALLTRFLQQINKQGLTMDFLLSGSPLRSGGLLRLLGTVDNVGVVWRSWLAVHSQTSQSGATAELLPVLLL</sequence>